<name>A0A0G0BRV8_9BACT</name>
<proteinExistence type="predicted"/>
<protein>
    <submittedName>
        <fullName evidence="2">Uncharacterized protein</fullName>
    </submittedName>
</protein>
<evidence type="ECO:0000256" key="1">
    <source>
        <dbReference type="SAM" id="MobiDB-lite"/>
    </source>
</evidence>
<dbReference type="EMBL" id="LBQC01000020">
    <property type="protein sequence ID" value="KKP72189.1"/>
    <property type="molecule type" value="Genomic_DNA"/>
</dbReference>
<gene>
    <name evidence="2" type="ORF">UR68_C0020G0044</name>
</gene>
<dbReference type="Proteomes" id="UP000034457">
    <property type="component" value="Unassembled WGS sequence"/>
</dbReference>
<evidence type="ECO:0000313" key="3">
    <source>
        <dbReference type="Proteomes" id="UP000034457"/>
    </source>
</evidence>
<dbReference type="AlphaFoldDB" id="A0A0G0BRV8"/>
<accession>A0A0G0BRV8</accession>
<feature type="region of interest" description="Disordered" evidence="1">
    <location>
        <begin position="53"/>
        <end position="77"/>
    </location>
</feature>
<feature type="non-terminal residue" evidence="2">
    <location>
        <position position="1"/>
    </location>
</feature>
<comment type="caution">
    <text evidence="2">The sequence shown here is derived from an EMBL/GenBank/DDBJ whole genome shotgun (WGS) entry which is preliminary data.</text>
</comment>
<sequence>KRRKPTVSEEKEYFRLLGPLKVKIYQLFTIPAPSSRLPRVATRSHRFAKRFGREHCGQGTPTPFRAPTLPKPVPQRGVEPLPHYWDTVLNRARMPIPPLRLQALAGRSAIPTLRLIAPGMPFLACASKRHYGSK</sequence>
<reference evidence="2 3" key="1">
    <citation type="journal article" date="2015" name="Nature">
        <title>rRNA introns, odd ribosomes, and small enigmatic genomes across a large radiation of phyla.</title>
        <authorList>
            <person name="Brown C.T."/>
            <person name="Hug L.A."/>
            <person name="Thomas B.C."/>
            <person name="Sharon I."/>
            <person name="Castelle C.J."/>
            <person name="Singh A."/>
            <person name="Wilkins M.J."/>
            <person name="Williams K.H."/>
            <person name="Banfield J.F."/>
        </authorList>
    </citation>
    <scope>NUCLEOTIDE SEQUENCE [LARGE SCALE GENOMIC DNA]</scope>
</reference>
<organism evidence="2 3">
    <name type="scientific">Candidatus Roizmanbacteria bacterium GW2011_GWA2_35_19</name>
    <dbReference type="NCBI Taxonomy" id="1618478"/>
    <lineage>
        <taxon>Bacteria</taxon>
        <taxon>Candidatus Roizmaniibacteriota</taxon>
    </lineage>
</organism>
<dbReference type="STRING" id="1618478.UR68_C0020G0044"/>
<evidence type="ECO:0000313" key="2">
    <source>
        <dbReference type="EMBL" id="KKP72189.1"/>
    </source>
</evidence>